<keyword evidence="2" id="KW-1185">Reference proteome</keyword>
<dbReference type="EMBL" id="JXXN02001666">
    <property type="protein sequence ID" value="THD24313.1"/>
    <property type="molecule type" value="Genomic_DNA"/>
</dbReference>
<sequence>MGLFLLCIYPHPFISYVYFQLSQKMINLGGTGHVGKVKLIYQDSQSKLTLFQMDFDVSDMFDLELDGPGIDALADEMSCNPSTSEHFLTRLRISIDAEVQQNCQPVLWHSNLLNSSSDQFEQQREVVEKQVGDRFSTLKNVELLYEVCLFTCVIHWCFPCFRTSLVRSAGIQFSVCQMRTHMLLSLLFL</sequence>
<organism evidence="1 2">
    <name type="scientific">Fasciola hepatica</name>
    <name type="common">Liver fluke</name>
    <dbReference type="NCBI Taxonomy" id="6192"/>
    <lineage>
        <taxon>Eukaryota</taxon>
        <taxon>Metazoa</taxon>
        <taxon>Spiralia</taxon>
        <taxon>Lophotrochozoa</taxon>
        <taxon>Platyhelminthes</taxon>
        <taxon>Trematoda</taxon>
        <taxon>Digenea</taxon>
        <taxon>Plagiorchiida</taxon>
        <taxon>Echinostomata</taxon>
        <taxon>Echinostomatoidea</taxon>
        <taxon>Fasciolidae</taxon>
        <taxon>Fasciola</taxon>
    </lineage>
</organism>
<accession>A0A4E0R9R2</accession>
<name>A0A4E0R9R2_FASHE</name>
<gene>
    <name evidence="1" type="ORF">D915_004809</name>
</gene>
<reference evidence="1" key="1">
    <citation type="submission" date="2019-03" db="EMBL/GenBank/DDBJ databases">
        <title>Improved annotation for the trematode Fasciola hepatica.</title>
        <authorList>
            <person name="Choi Y.-J."/>
            <person name="Martin J."/>
            <person name="Mitreva M."/>
        </authorList>
    </citation>
    <scope>NUCLEOTIDE SEQUENCE [LARGE SCALE GENOMIC DNA]</scope>
</reference>
<dbReference type="Proteomes" id="UP000230066">
    <property type="component" value="Unassembled WGS sequence"/>
</dbReference>
<evidence type="ECO:0000313" key="1">
    <source>
        <dbReference type="EMBL" id="THD24313.1"/>
    </source>
</evidence>
<comment type="caution">
    <text evidence="1">The sequence shown here is derived from an EMBL/GenBank/DDBJ whole genome shotgun (WGS) entry which is preliminary data.</text>
</comment>
<proteinExistence type="predicted"/>
<protein>
    <submittedName>
        <fullName evidence="1">Uncharacterized protein</fullName>
    </submittedName>
</protein>
<evidence type="ECO:0000313" key="2">
    <source>
        <dbReference type="Proteomes" id="UP000230066"/>
    </source>
</evidence>
<dbReference type="AlphaFoldDB" id="A0A4E0R9R2"/>